<evidence type="ECO:0000259" key="3">
    <source>
        <dbReference type="Pfam" id="PF01408"/>
    </source>
</evidence>
<dbReference type="GO" id="GO:0000166">
    <property type="term" value="F:nucleotide binding"/>
    <property type="evidence" value="ECO:0007669"/>
    <property type="project" value="InterPro"/>
</dbReference>
<organism evidence="5 6">
    <name type="scientific">Enterocloster lavalensis</name>
    <dbReference type="NCBI Taxonomy" id="460384"/>
    <lineage>
        <taxon>Bacteria</taxon>
        <taxon>Bacillati</taxon>
        <taxon>Bacillota</taxon>
        <taxon>Clostridia</taxon>
        <taxon>Lachnospirales</taxon>
        <taxon>Lachnospiraceae</taxon>
        <taxon>Enterocloster</taxon>
    </lineage>
</organism>
<dbReference type="RefSeq" id="WP_092361355.1">
    <property type="nucleotide sequence ID" value="NZ_DAINWJ010000520.1"/>
</dbReference>
<dbReference type="EMBL" id="FOIM01000004">
    <property type="protein sequence ID" value="SET30170.1"/>
    <property type="molecule type" value="Genomic_DNA"/>
</dbReference>
<gene>
    <name evidence="5" type="ORF">SAMN05216313_104123</name>
</gene>
<dbReference type="STRING" id="460384.SAMN05216313_104123"/>
<evidence type="ECO:0000313" key="6">
    <source>
        <dbReference type="Proteomes" id="UP000198508"/>
    </source>
</evidence>
<name>A0A1I0DDH6_9FIRM</name>
<feature type="domain" description="GFO/IDH/MocA-like oxidoreductase" evidence="4">
    <location>
        <begin position="149"/>
        <end position="269"/>
    </location>
</feature>
<dbReference type="SUPFAM" id="SSF51735">
    <property type="entry name" value="NAD(P)-binding Rossmann-fold domains"/>
    <property type="match status" value="1"/>
</dbReference>
<keyword evidence="2" id="KW-0560">Oxidoreductase</keyword>
<evidence type="ECO:0000256" key="1">
    <source>
        <dbReference type="ARBA" id="ARBA00010928"/>
    </source>
</evidence>
<evidence type="ECO:0000259" key="4">
    <source>
        <dbReference type="Pfam" id="PF22725"/>
    </source>
</evidence>
<dbReference type="InterPro" id="IPR000683">
    <property type="entry name" value="Gfo/Idh/MocA-like_OxRdtase_N"/>
</dbReference>
<evidence type="ECO:0000313" key="5">
    <source>
        <dbReference type="EMBL" id="SET30170.1"/>
    </source>
</evidence>
<dbReference type="Gene3D" id="3.30.360.10">
    <property type="entry name" value="Dihydrodipicolinate Reductase, domain 2"/>
    <property type="match status" value="1"/>
</dbReference>
<keyword evidence="6" id="KW-1185">Reference proteome</keyword>
<accession>A0A1I0DDH6</accession>
<dbReference type="SUPFAM" id="SSF55347">
    <property type="entry name" value="Glyceraldehyde-3-phosphate dehydrogenase-like, C-terminal domain"/>
    <property type="match status" value="1"/>
</dbReference>
<dbReference type="Proteomes" id="UP000198508">
    <property type="component" value="Unassembled WGS sequence"/>
</dbReference>
<dbReference type="PANTHER" id="PTHR43708">
    <property type="entry name" value="CONSERVED EXPRESSED OXIDOREDUCTASE (EUROFUNG)"/>
    <property type="match status" value="1"/>
</dbReference>
<dbReference type="InterPro" id="IPR036291">
    <property type="entry name" value="NAD(P)-bd_dom_sf"/>
</dbReference>
<dbReference type="GeneID" id="93276270"/>
<evidence type="ECO:0000256" key="2">
    <source>
        <dbReference type="ARBA" id="ARBA00023002"/>
    </source>
</evidence>
<dbReference type="Pfam" id="PF01408">
    <property type="entry name" value="GFO_IDH_MocA"/>
    <property type="match status" value="1"/>
</dbReference>
<dbReference type="Gene3D" id="3.40.50.720">
    <property type="entry name" value="NAD(P)-binding Rossmann-like Domain"/>
    <property type="match status" value="1"/>
</dbReference>
<dbReference type="InterPro" id="IPR055170">
    <property type="entry name" value="GFO_IDH_MocA-like_dom"/>
</dbReference>
<proteinExistence type="inferred from homology"/>
<dbReference type="InterPro" id="IPR051317">
    <property type="entry name" value="Gfo/Idh/MocA_oxidoreduct"/>
</dbReference>
<dbReference type="Pfam" id="PF22725">
    <property type="entry name" value="GFO_IDH_MocA_C3"/>
    <property type="match status" value="1"/>
</dbReference>
<dbReference type="PANTHER" id="PTHR43708:SF5">
    <property type="entry name" value="CONSERVED EXPRESSED OXIDOREDUCTASE (EUROFUNG)-RELATED"/>
    <property type="match status" value="1"/>
</dbReference>
<protein>
    <submittedName>
        <fullName evidence="5">Predicted dehydrogenase</fullName>
    </submittedName>
</protein>
<reference evidence="6" key="1">
    <citation type="submission" date="2016-10" db="EMBL/GenBank/DDBJ databases">
        <authorList>
            <person name="Varghese N."/>
            <person name="Submissions S."/>
        </authorList>
    </citation>
    <scope>NUCLEOTIDE SEQUENCE [LARGE SCALE GENOMIC DNA]</scope>
    <source>
        <strain evidence="6">NLAE-zl-G277</strain>
    </source>
</reference>
<sequence>MGLTLEDLNYVPEMPENVKNIVIIGAGGIVTGSHLPAYKMAGYPVKGIYDLNYDKAKQAAADFDILNAVEKLEDLIALGVKEDAVFDIAVPASKTASILRQLPDGAAVLMQKPMGESIEQAREILDICHEKNLTAGVNFQLRQAPYMIAARKLIADGVIGDIVDIDWRVVELHPWHLWSFLFGLERMEINYHSIHYIDCIRSFVGDPTNVYCKTMQHPKMTDLSQTRTSIIMDYGNVLRVNLHINHNHDYAPDYQESMMKIEGMKGAIRIQLGLILDYPTGRPDKVEYITDDGKGWRELEVKGSWFNEAFIGTMGGLMKKLEDPSYHYMNSVEDAYHTMCVVEACYKSNAEGGTPVEYGR</sequence>
<dbReference type="GO" id="GO:0016491">
    <property type="term" value="F:oxidoreductase activity"/>
    <property type="evidence" value="ECO:0007669"/>
    <property type="project" value="UniProtKB-KW"/>
</dbReference>
<feature type="domain" description="Gfo/Idh/MocA-like oxidoreductase N-terminal" evidence="3">
    <location>
        <begin position="20"/>
        <end position="139"/>
    </location>
</feature>
<comment type="similarity">
    <text evidence="1">Belongs to the Gfo/Idh/MocA family.</text>
</comment>
<dbReference type="AlphaFoldDB" id="A0A1I0DDH6"/>